<dbReference type="Proteomes" id="UP000677803">
    <property type="component" value="Unassembled WGS sequence"/>
</dbReference>
<dbReference type="GO" id="GO:1900449">
    <property type="term" value="P:regulation of glutamate receptor signaling pathway"/>
    <property type="evidence" value="ECO:0007669"/>
    <property type="project" value="InterPro"/>
</dbReference>
<keyword evidence="3" id="KW-1185">Reference proteome</keyword>
<dbReference type="AlphaFoldDB" id="A0A8S4AUM5"/>
<proteinExistence type="predicted"/>
<feature type="signal peptide" evidence="1">
    <location>
        <begin position="1"/>
        <end position="22"/>
    </location>
</feature>
<keyword evidence="1" id="KW-0732">Signal</keyword>
<dbReference type="InterPro" id="IPR042789">
    <property type="entry name" value="FRRS1L"/>
</dbReference>
<dbReference type="PANTHER" id="PTHR46902:SF1">
    <property type="entry name" value="DOMON DOMAIN-CONTAINING PROTEIN FRRS1L"/>
    <property type="match status" value="1"/>
</dbReference>
<accession>A0A8S4AUM5</accession>
<evidence type="ECO:0000256" key="1">
    <source>
        <dbReference type="SAM" id="SignalP"/>
    </source>
</evidence>
<gene>
    <name evidence="2" type="ORF">MMEN_LOCUS7486</name>
</gene>
<protein>
    <submittedName>
        <fullName evidence="2">(Atlantic silverside) hypothetical protein</fullName>
    </submittedName>
</protein>
<comment type="caution">
    <text evidence="2">The sequence shown here is derived from an EMBL/GenBank/DDBJ whole genome shotgun (WGS) entry which is preliminary data.</text>
</comment>
<feature type="chain" id="PRO_5035754804" evidence="1">
    <location>
        <begin position="23"/>
        <end position="234"/>
    </location>
</feature>
<name>A0A8S4AUM5_9TELE</name>
<dbReference type="EMBL" id="CAJRST010007779">
    <property type="protein sequence ID" value="CAG5896407.1"/>
    <property type="molecule type" value="Genomic_DNA"/>
</dbReference>
<reference evidence="2" key="1">
    <citation type="submission" date="2021-05" db="EMBL/GenBank/DDBJ databases">
        <authorList>
            <person name="Tigano A."/>
        </authorList>
    </citation>
    <scope>NUCLEOTIDE SEQUENCE</scope>
</reference>
<dbReference type="OrthoDB" id="8901859at2759"/>
<evidence type="ECO:0000313" key="2">
    <source>
        <dbReference type="EMBL" id="CAG5896407.1"/>
    </source>
</evidence>
<organism evidence="2 3">
    <name type="scientific">Menidia menidia</name>
    <name type="common">Atlantic silverside</name>
    <dbReference type="NCBI Taxonomy" id="238744"/>
    <lineage>
        <taxon>Eukaryota</taxon>
        <taxon>Metazoa</taxon>
        <taxon>Chordata</taxon>
        <taxon>Craniata</taxon>
        <taxon>Vertebrata</taxon>
        <taxon>Euteleostomi</taxon>
        <taxon>Actinopterygii</taxon>
        <taxon>Neopterygii</taxon>
        <taxon>Teleostei</taxon>
        <taxon>Neoteleostei</taxon>
        <taxon>Acanthomorphata</taxon>
        <taxon>Ovalentaria</taxon>
        <taxon>Atherinomorphae</taxon>
        <taxon>Atheriniformes</taxon>
        <taxon>Atherinopsidae</taxon>
        <taxon>Menidiinae</taxon>
        <taxon>Menidia</taxon>
    </lineage>
</organism>
<sequence length="234" mass="24150">MEQVWILLLSSVMLFMVPGVQAQVSVNRTGCGLTKLCLETPDDCDPSGNSSCLFGSVAAGPHMPPNGVNLSFELSGQSFGYVALGLTVNATVGSTRFFICGKRNETFFFRTMSRNNTNEMLTAEITTAVDVQGALSGDVIRCLFTVGGLNATALRSSHSTTFSVLLGRGNVTDGGVGPLTVVLSSDPLDLTNPGSNVNTTATPPTTSGAGGAPHAHAGLLLLLGFLALGLLPTL</sequence>
<dbReference type="PANTHER" id="PTHR46902">
    <property type="entry name" value="DOMON DOMAIN-CONTAINING PROTEIN FRRS1L"/>
    <property type="match status" value="1"/>
</dbReference>
<evidence type="ECO:0000313" key="3">
    <source>
        <dbReference type="Proteomes" id="UP000677803"/>
    </source>
</evidence>
<dbReference type="GO" id="GO:0099072">
    <property type="term" value="P:regulation of postsynaptic membrane neurotransmitter receptor levels"/>
    <property type="evidence" value="ECO:0007669"/>
    <property type="project" value="TreeGrafter"/>
</dbReference>